<organism evidence="5 6">
    <name type="scientific">Drosophila mauritiana</name>
    <name type="common">Fruit fly</name>
    <dbReference type="NCBI Taxonomy" id="7226"/>
    <lineage>
        <taxon>Eukaryota</taxon>
        <taxon>Metazoa</taxon>
        <taxon>Ecdysozoa</taxon>
        <taxon>Arthropoda</taxon>
        <taxon>Hexapoda</taxon>
        <taxon>Insecta</taxon>
        <taxon>Pterygota</taxon>
        <taxon>Neoptera</taxon>
        <taxon>Endopterygota</taxon>
        <taxon>Diptera</taxon>
        <taxon>Brachycera</taxon>
        <taxon>Muscomorpha</taxon>
        <taxon>Ephydroidea</taxon>
        <taxon>Drosophilidae</taxon>
        <taxon>Drosophila</taxon>
        <taxon>Sophophora</taxon>
    </lineage>
</organism>
<feature type="chain" id="PRO_5027862941" evidence="3">
    <location>
        <begin position="25"/>
        <end position="71"/>
    </location>
</feature>
<dbReference type="GO" id="GO:0022900">
    <property type="term" value="P:electron transport chain"/>
    <property type="evidence" value="ECO:0007669"/>
    <property type="project" value="InterPro"/>
</dbReference>
<dbReference type="GeneID" id="117148480"/>
<feature type="domain" description="Cytochrome oxidase subunit II transmembrane region profile" evidence="4">
    <location>
        <begin position="1"/>
        <end position="31"/>
    </location>
</feature>
<name>A0A6P8L0A7_DROMA</name>
<feature type="region of interest" description="Disordered" evidence="2">
    <location>
        <begin position="32"/>
        <end position="51"/>
    </location>
</feature>
<evidence type="ECO:0000256" key="3">
    <source>
        <dbReference type="SAM" id="SignalP"/>
    </source>
</evidence>
<gene>
    <name evidence="6" type="primary">LOC117148480</name>
</gene>
<keyword evidence="3" id="KW-0732">Signal</keyword>
<proteinExistence type="predicted"/>
<feature type="compositionally biased region" description="Polar residues" evidence="2">
    <location>
        <begin position="32"/>
        <end position="41"/>
    </location>
</feature>
<evidence type="ECO:0000259" key="4">
    <source>
        <dbReference type="PROSITE" id="PS50999"/>
    </source>
</evidence>
<reference evidence="6" key="1">
    <citation type="submission" date="2025-08" db="UniProtKB">
        <authorList>
            <consortium name="RefSeq"/>
        </authorList>
    </citation>
    <scope>IDENTIFICATION</scope>
    <source>
        <strain evidence="6">Mau12</strain>
        <tissue evidence="6">Whole Body</tissue>
    </source>
</reference>
<comment type="subcellular location">
    <subcellularLocation>
        <location evidence="1">Membrane</location>
        <topology evidence="1">Multi-pass membrane protein</topology>
    </subcellularLocation>
</comment>
<evidence type="ECO:0000313" key="6">
    <source>
        <dbReference type="RefSeq" id="XP_033171747.1"/>
    </source>
</evidence>
<evidence type="ECO:0000256" key="1">
    <source>
        <dbReference type="ARBA" id="ARBA00004141"/>
    </source>
</evidence>
<sequence>MKVFYQIIPALVLIFAILSSLTYANPLNDNNLDESVQSGNSESDESGPNDIQQDYLNVANYVTASPPWWWN</sequence>
<evidence type="ECO:0000313" key="5">
    <source>
        <dbReference type="Proteomes" id="UP000515162"/>
    </source>
</evidence>
<dbReference type="Proteomes" id="UP000515162">
    <property type="component" value="Chromosome X"/>
</dbReference>
<dbReference type="PROSITE" id="PS50999">
    <property type="entry name" value="COX2_TM"/>
    <property type="match status" value="1"/>
</dbReference>
<dbReference type="InterPro" id="IPR011759">
    <property type="entry name" value="Cyt_c_oxidase_su2_TM_dom"/>
</dbReference>
<protein>
    <submittedName>
        <fullName evidence="6">Uncharacterized protein LOC117148480</fullName>
    </submittedName>
</protein>
<accession>A0A6P8L0A7</accession>
<dbReference type="RefSeq" id="XP_033171747.1">
    <property type="nucleotide sequence ID" value="XM_033315856.1"/>
</dbReference>
<feature type="signal peptide" evidence="3">
    <location>
        <begin position="1"/>
        <end position="24"/>
    </location>
</feature>
<evidence type="ECO:0000256" key="2">
    <source>
        <dbReference type="SAM" id="MobiDB-lite"/>
    </source>
</evidence>
<keyword evidence="5" id="KW-1185">Reference proteome</keyword>
<dbReference type="AlphaFoldDB" id="A0A6P8L0A7"/>
<dbReference type="GO" id="GO:0016020">
    <property type="term" value="C:membrane"/>
    <property type="evidence" value="ECO:0007669"/>
    <property type="project" value="UniProtKB-SubCell"/>
</dbReference>